<evidence type="ECO:0000259" key="8">
    <source>
        <dbReference type="Pfam" id="PF01568"/>
    </source>
</evidence>
<evidence type="ECO:0000256" key="2">
    <source>
        <dbReference type="ARBA" id="ARBA00010312"/>
    </source>
</evidence>
<dbReference type="Gene3D" id="2.40.40.20">
    <property type="match status" value="1"/>
</dbReference>
<name>A0ABN1Y1Z3_9PSEU</name>
<dbReference type="Gene3D" id="3.90.55.10">
    <property type="entry name" value="Dimethylsulfoxide Reductase, domain 3"/>
    <property type="match status" value="1"/>
</dbReference>
<keyword evidence="4" id="KW-0479">Metal-binding</keyword>
<dbReference type="SUPFAM" id="SSF53706">
    <property type="entry name" value="Formate dehydrogenase/DMSO reductase, domains 1-3"/>
    <property type="match status" value="1"/>
</dbReference>
<gene>
    <name evidence="10" type="ORF">GCM10009613_45660</name>
</gene>
<evidence type="ECO:0000256" key="6">
    <source>
        <dbReference type="SAM" id="MobiDB-lite"/>
    </source>
</evidence>
<evidence type="ECO:0000256" key="1">
    <source>
        <dbReference type="ARBA" id="ARBA00001942"/>
    </source>
</evidence>
<dbReference type="CDD" id="cd02793">
    <property type="entry name" value="MopB_CT_DMSOR-BSOR-TMAOR"/>
    <property type="match status" value="1"/>
</dbReference>
<keyword evidence="3" id="KW-0500">Molybdenum</keyword>
<dbReference type="SUPFAM" id="SSF50692">
    <property type="entry name" value="ADC-like"/>
    <property type="match status" value="1"/>
</dbReference>
<dbReference type="PANTHER" id="PTHR43742:SF10">
    <property type="entry name" value="TRIMETHYLAMINE-N-OXIDE REDUCTASE 2"/>
    <property type="match status" value="1"/>
</dbReference>
<protein>
    <submittedName>
        <fullName evidence="10">Molybdopterin guanine dinucleotide-containing S/N-oxide reductase</fullName>
    </submittedName>
</protein>
<dbReference type="InterPro" id="IPR006656">
    <property type="entry name" value="Mopterin_OxRdtase"/>
</dbReference>
<dbReference type="Proteomes" id="UP001501414">
    <property type="component" value="Unassembled WGS sequence"/>
</dbReference>
<evidence type="ECO:0000259" key="9">
    <source>
        <dbReference type="Pfam" id="PF18364"/>
    </source>
</evidence>
<dbReference type="InterPro" id="IPR009010">
    <property type="entry name" value="Asp_de-COase-like_dom_sf"/>
</dbReference>
<feature type="domain" description="Molybdopterin dinucleotide-binding" evidence="8">
    <location>
        <begin position="638"/>
        <end position="756"/>
    </location>
</feature>
<evidence type="ECO:0000256" key="5">
    <source>
        <dbReference type="ARBA" id="ARBA00023002"/>
    </source>
</evidence>
<comment type="caution">
    <text evidence="10">The sequence shown here is derived from an EMBL/GenBank/DDBJ whole genome shotgun (WGS) entry which is preliminary data.</text>
</comment>
<evidence type="ECO:0000256" key="4">
    <source>
        <dbReference type="ARBA" id="ARBA00022723"/>
    </source>
</evidence>
<reference evidence="10 11" key="1">
    <citation type="journal article" date="2019" name="Int. J. Syst. Evol. Microbiol.">
        <title>The Global Catalogue of Microorganisms (GCM) 10K type strain sequencing project: providing services to taxonomists for standard genome sequencing and annotation.</title>
        <authorList>
            <consortium name="The Broad Institute Genomics Platform"/>
            <consortium name="The Broad Institute Genome Sequencing Center for Infectious Disease"/>
            <person name="Wu L."/>
            <person name="Ma J."/>
        </authorList>
    </citation>
    <scope>NUCLEOTIDE SEQUENCE [LARGE SCALE GENOMIC DNA]</scope>
    <source>
        <strain evidence="10 11">JCM 11896</strain>
    </source>
</reference>
<sequence>MSSEPTGSGPTGSGTDRSDGAHWRPHSTHWGAFRARTEDGALRVVPRPGDPDPSPILGNVASAVGHRARVLRPAVRRGWWEDGPGPDDRRGTDDHVEVGWDEVLDRLAGELARVRDGFGPAAIYGGSYGWASAGRFHHAQSQLHRFLNLAVGGYTRSVGSYSGAAAEVVLRHVLGPSETVSKGPVTWDQVAAHTDTVLAFGGMALKNSAVGGGGISTHVERDAMRAAAARGARFVLVGPLRDDLPAEASAEWIAVPPGSDTALVLGMLHTLVSERLHDSAFLDRYCVGWDQLVRYLDGSADGTVRDAAWAAGRTGLDPATITGLARSAARGRTLVTVAQSLQRAEFGEQPVWAAIALAAALGRIGLPGSGFVYGLGSIGHYGRRRVAVPIAALPQGTNPVRSVIPVARIADMLLHPGEQFDHDGRRLRYPHVRLAYWAGGNPFHHHQDLGRLRRAVRRLDTLVVHEPAWTATARHADVVLPSTWTIEREDIGAGPFDPVMTAMHRLADPPGEARDDYTIFSALADRLGAGAAFTEGRTAREWLAHLYGTTRAALAAAGLPAPSFDRFWEDGELALPQLPDDGGILAAFRADPESAPLPTPSGRIEIGSATVAGFGLADAPGHPAWFPPTDVPDARHPLWLVANQPATRLHSQLDFGAHSAARKVRGREVLRMHPADAAARGVDDGDLVRVANDRGACLAAVAVTDRILRGVVQLPTGAWFDPADPAAPVPFCVHGNPNVLTRDVGTSSLAQGCTGQHTAVEVARWDGPVPPVRAYEPPVPVRPARSIVDRDRS</sequence>
<keyword evidence="5" id="KW-0560">Oxidoreductase</keyword>
<dbReference type="Gene3D" id="3.40.228.10">
    <property type="entry name" value="Dimethylsulfoxide Reductase, domain 2"/>
    <property type="match status" value="1"/>
</dbReference>
<dbReference type="Pfam" id="PF01568">
    <property type="entry name" value="Molydop_binding"/>
    <property type="match status" value="1"/>
</dbReference>
<dbReference type="PANTHER" id="PTHR43742">
    <property type="entry name" value="TRIMETHYLAMINE-N-OXIDE REDUCTASE"/>
    <property type="match status" value="1"/>
</dbReference>
<dbReference type="EMBL" id="BAAAJK010000030">
    <property type="protein sequence ID" value="GAA1395645.1"/>
    <property type="molecule type" value="Genomic_DNA"/>
</dbReference>
<dbReference type="Gene3D" id="3.40.50.740">
    <property type="match status" value="1"/>
</dbReference>
<evidence type="ECO:0000313" key="11">
    <source>
        <dbReference type="Proteomes" id="UP001501414"/>
    </source>
</evidence>
<dbReference type="RefSeq" id="WP_344025850.1">
    <property type="nucleotide sequence ID" value="NZ_BAAAJK010000030.1"/>
</dbReference>
<comment type="similarity">
    <text evidence="2">Belongs to the prokaryotic molybdopterin-containing oxidoreductase family.</text>
</comment>
<dbReference type="Pfam" id="PF18364">
    <property type="entry name" value="Molybdopterin_N"/>
    <property type="match status" value="1"/>
</dbReference>
<dbReference type="InterPro" id="IPR006657">
    <property type="entry name" value="MoPterin_dinucl-bd_dom"/>
</dbReference>
<dbReference type="InterPro" id="IPR050612">
    <property type="entry name" value="Prok_Mopterin_Oxidored"/>
</dbReference>
<dbReference type="InterPro" id="IPR041954">
    <property type="entry name" value="CT_DMSOR/BSOR/TMAOR"/>
</dbReference>
<dbReference type="Pfam" id="PF00384">
    <property type="entry name" value="Molybdopterin"/>
    <property type="match status" value="1"/>
</dbReference>
<accession>A0ABN1Y1Z3</accession>
<feature type="domain" description="Molybdopterin oxidoreductase N-terminal" evidence="9">
    <location>
        <begin position="26"/>
        <end position="64"/>
    </location>
</feature>
<proteinExistence type="inferred from homology"/>
<feature type="domain" description="Molybdopterin oxidoreductase" evidence="7">
    <location>
        <begin position="69"/>
        <end position="526"/>
    </location>
</feature>
<comment type="cofactor">
    <cofactor evidence="1">
        <name>Mo-bis(molybdopterin guanine dinucleotide)</name>
        <dbReference type="ChEBI" id="CHEBI:60539"/>
    </cofactor>
</comment>
<keyword evidence="11" id="KW-1185">Reference proteome</keyword>
<evidence type="ECO:0000256" key="3">
    <source>
        <dbReference type="ARBA" id="ARBA00022505"/>
    </source>
</evidence>
<dbReference type="InterPro" id="IPR041460">
    <property type="entry name" value="Molybdopterin_N"/>
</dbReference>
<evidence type="ECO:0000259" key="7">
    <source>
        <dbReference type="Pfam" id="PF00384"/>
    </source>
</evidence>
<evidence type="ECO:0000313" key="10">
    <source>
        <dbReference type="EMBL" id="GAA1395645.1"/>
    </source>
</evidence>
<feature type="region of interest" description="Disordered" evidence="6">
    <location>
        <begin position="1"/>
        <end position="35"/>
    </location>
</feature>
<organism evidence="10 11">
    <name type="scientific">Pseudonocardia kongjuensis</name>
    <dbReference type="NCBI Taxonomy" id="102227"/>
    <lineage>
        <taxon>Bacteria</taxon>
        <taxon>Bacillati</taxon>
        <taxon>Actinomycetota</taxon>
        <taxon>Actinomycetes</taxon>
        <taxon>Pseudonocardiales</taxon>
        <taxon>Pseudonocardiaceae</taxon>
        <taxon>Pseudonocardia</taxon>
    </lineage>
</organism>